<dbReference type="PROSITE" id="PS51257">
    <property type="entry name" value="PROKAR_LIPOPROTEIN"/>
    <property type="match status" value="1"/>
</dbReference>
<evidence type="ECO:0000256" key="3">
    <source>
        <dbReference type="ARBA" id="ARBA00022452"/>
    </source>
</evidence>
<keyword evidence="14" id="KW-0675">Receptor</keyword>
<dbReference type="Pfam" id="PF00593">
    <property type="entry name" value="TonB_dep_Rec_b-barrel"/>
    <property type="match status" value="1"/>
</dbReference>
<dbReference type="InterPro" id="IPR037066">
    <property type="entry name" value="Plug_dom_sf"/>
</dbReference>
<evidence type="ECO:0000256" key="9">
    <source>
        <dbReference type="RuleBase" id="RU003357"/>
    </source>
</evidence>
<feature type="region of interest" description="Disordered" evidence="10">
    <location>
        <begin position="35"/>
        <end position="69"/>
    </location>
</feature>
<evidence type="ECO:0000256" key="5">
    <source>
        <dbReference type="ARBA" id="ARBA00023077"/>
    </source>
</evidence>
<evidence type="ECO:0000259" key="13">
    <source>
        <dbReference type="Pfam" id="PF07715"/>
    </source>
</evidence>
<keyword evidence="2 8" id="KW-0813">Transport</keyword>
<comment type="subcellular location">
    <subcellularLocation>
        <location evidence="1 8">Cell outer membrane</location>
        <topology evidence="1 8">Multi-pass membrane protein</topology>
    </subcellularLocation>
</comment>
<keyword evidence="5 9" id="KW-0798">TonB box</keyword>
<keyword evidence="15" id="KW-1185">Reference proteome</keyword>
<dbReference type="Proteomes" id="UP000651010">
    <property type="component" value="Unassembled WGS sequence"/>
</dbReference>
<dbReference type="Pfam" id="PF07715">
    <property type="entry name" value="Plug"/>
    <property type="match status" value="1"/>
</dbReference>
<evidence type="ECO:0000313" key="14">
    <source>
        <dbReference type="EMBL" id="MBE1162229.1"/>
    </source>
</evidence>
<feature type="signal peptide" evidence="11">
    <location>
        <begin position="1"/>
        <end position="31"/>
    </location>
</feature>
<dbReference type="SUPFAM" id="SSF56935">
    <property type="entry name" value="Porins"/>
    <property type="match status" value="1"/>
</dbReference>
<evidence type="ECO:0000256" key="4">
    <source>
        <dbReference type="ARBA" id="ARBA00022692"/>
    </source>
</evidence>
<feature type="domain" description="TonB-dependent receptor-like beta-barrel" evidence="12">
    <location>
        <begin position="436"/>
        <end position="926"/>
    </location>
</feature>
<evidence type="ECO:0000256" key="2">
    <source>
        <dbReference type="ARBA" id="ARBA00022448"/>
    </source>
</evidence>
<reference evidence="14 15" key="1">
    <citation type="submission" date="2020-09" db="EMBL/GenBank/DDBJ databases">
        <title>Dyella sp. 7MK23 isolated from forest soil.</title>
        <authorList>
            <person name="Fu J."/>
        </authorList>
    </citation>
    <scope>NUCLEOTIDE SEQUENCE [LARGE SCALE GENOMIC DNA]</scope>
    <source>
        <strain evidence="14 15">7MK23</strain>
    </source>
</reference>
<dbReference type="Gene3D" id="2.40.170.20">
    <property type="entry name" value="TonB-dependent receptor, beta-barrel domain"/>
    <property type="match status" value="1"/>
</dbReference>
<evidence type="ECO:0000256" key="1">
    <source>
        <dbReference type="ARBA" id="ARBA00004571"/>
    </source>
</evidence>
<dbReference type="NCBIfam" id="TIGR01782">
    <property type="entry name" value="TonB-Xanth-Caul"/>
    <property type="match status" value="1"/>
</dbReference>
<evidence type="ECO:0000256" key="8">
    <source>
        <dbReference type="PROSITE-ProRule" id="PRU01360"/>
    </source>
</evidence>
<dbReference type="InterPro" id="IPR010104">
    <property type="entry name" value="TonB_rcpt_bac"/>
</dbReference>
<dbReference type="InterPro" id="IPR036942">
    <property type="entry name" value="Beta-barrel_TonB_sf"/>
</dbReference>
<dbReference type="InterPro" id="IPR000531">
    <property type="entry name" value="Beta-barrel_TonB"/>
</dbReference>
<comment type="similarity">
    <text evidence="8 9">Belongs to the TonB-dependent receptor family.</text>
</comment>
<accession>A0ABR9GDU8</accession>
<dbReference type="EMBL" id="JACZZA010000012">
    <property type="protein sequence ID" value="MBE1162229.1"/>
    <property type="molecule type" value="Genomic_DNA"/>
</dbReference>
<evidence type="ECO:0000256" key="6">
    <source>
        <dbReference type="ARBA" id="ARBA00023136"/>
    </source>
</evidence>
<keyword evidence="4 8" id="KW-0812">Transmembrane</keyword>
<dbReference type="InterPro" id="IPR012910">
    <property type="entry name" value="Plug_dom"/>
</dbReference>
<feature type="domain" description="TonB-dependent receptor plug" evidence="13">
    <location>
        <begin position="92"/>
        <end position="196"/>
    </location>
</feature>
<keyword evidence="7 8" id="KW-0998">Cell outer membrane</keyword>
<dbReference type="PANTHER" id="PTHR40980:SF3">
    <property type="entry name" value="TONB-DEPENDENT RECEPTOR-LIKE BETA-BARREL DOMAIN-CONTAINING PROTEIN"/>
    <property type="match status" value="1"/>
</dbReference>
<evidence type="ECO:0000256" key="11">
    <source>
        <dbReference type="SAM" id="SignalP"/>
    </source>
</evidence>
<dbReference type="CDD" id="cd01347">
    <property type="entry name" value="ligand_gated_channel"/>
    <property type="match status" value="1"/>
</dbReference>
<protein>
    <submittedName>
        <fullName evidence="14">TonB-dependent receptor</fullName>
    </submittedName>
</protein>
<keyword evidence="11" id="KW-0732">Signal</keyword>
<dbReference type="PANTHER" id="PTHR40980">
    <property type="entry name" value="PLUG DOMAIN-CONTAINING PROTEIN"/>
    <property type="match status" value="1"/>
</dbReference>
<proteinExistence type="inferred from homology"/>
<evidence type="ECO:0000313" key="15">
    <source>
        <dbReference type="Proteomes" id="UP000651010"/>
    </source>
</evidence>
<gene>
    <name evidence="14" type="ORF">IGX34_17730</name>
</gene>
<feature type="compositionally biased region" description="Low complexity" evidence="10">
    <location>
        <begin position="35"/>
        <end position="60"/>
    </location>
</feature>
<dbReference type="InterPro" id="IPR039426">
    <property type="entry name" value="TonB-dep_rcpt-like"/>
</dbReference>
<feature type="chain" id="PRO_5045165228" evidence="11">
    <location>
        <begin position="32"/>
        <end position="959"/>
    </location>
</feature>
<keyword evidence="6 8" id="KW-0472">Membrane</keyword>
<evidence type="ECO:0000256" key="10">
    <source>
        <dbReference type="SAM" id="MobiDB-lite"/>
    </source>
</evidence>
<dbReference type="RefSeq" id="WP_192557065.1">
    <property type="nucleotide sequence ID" value="NZ_JACZZA010000012.1"/>
</dbReference>
<organism evidence="14 15">
    <name type="scientific">Dyella acidiphila</name>
    <dbReference type="NCBI Taxonomy" id="2775866"/>
    <lineage>
        <taxon>Bacteria</taxon>
        <taxon>Pseudomonadati</taxon>
        <taxon>Pseudomonadota</taxon>
        <taxon>Gammaproteobacteria</taxon>
        <taxon>Lysobacterales</taxon>
        <taxon>Rhodanobacteraceae</taxon>
        <taxon>Dyella</taxon>
    </lineage>
</organism>
<evidence type="ECO:0000256" key="7">
    <source>
        <dbReference type="ARBA" id="ARBA00023237"/>
    </source>
</evidence>
<dbReference type="Gene3D" id="2.170.130.10">
    <property type="entry name" value="TonB-dependent receptor, plug domain"/>
    <property type="match status" value="1"/>
</dbReference>
<comment type="caution">
    <text evidence="14">The sequence shown here is derived from an EMBL/GenBank/DDBJ whole genome shotgun (WGS) entry which is preliminary data.</text>
</comment>
<dbReference type="PROSITE" id="PS52016">
    <property type="entry name" value="TONB_DEPENDENT_REC_3"/>
    <property type="match status" value="1"/>
</dbReference>
<sequence length="959" mass="104216">MQRKKLTFSVYQALAIMGGACLLGYSAQGYAQTNASAASSGSPATAAPTQSAPADTTQTANGKKKDDKKVTDLSAVSVTGQLAAIRRAQSIKQDSVNVVDSISAEETGKFPDPNVADALQRVPGVSVDRSGGESSQIAIRGFGPDFVAVTINGRQMATASGTRAFDFDVLPSDIISVAQVNKTSSADIPEVDIGGVVDIQTARPLDFNGFHATGSAAGVNSNLTGSWAGKTTPRVSGLTGWTNSDHTFGWLASVQYYKRDDTQINTQANSWYVNQNISQQSGLSNPNYTHVAIPETLANNVVDEERTRKSFSGAIDWHPIDRLTFKLDTLYAGYRVDPLEHEFGEYGNADDIQSLTTDANNTVLNYVRKNTGVMSNDYVVDYNPSDEIMIQNGLNVAFDVDPSTVLTLDVSNSKAWDKQSANSYFTVIGARNVGVNPTWTNNGSSEPPSYTNIISTTNLDDLYAHCCSWGGQSNNVTDGITQYQLNLSKSFDSGTLSSIEFGVQRNRQYNKSVQWVTPESILCNAYCGYAVSVPPGAVGAYVYTPPAPISGVSQPGLPTQWIQYDPLAYMKWLTTPAAYNQLTPDKRAALLAALAQYGSFQPKSNPGSFNEVQETDKAAFIKAVFEGTMWEKPWTLDIGARYMDVASQSEAIFQEPISYYVSPSDTSASQVAYGPLEPQSATGGYHKWLPSANFKLNLLDNLVYRLALSKTLTPPELNNLYYNQSFGTRPESLTITQGNPDLQPYTSTNYDTGLEWYIDDASYLSVETFYKRVSNFSTIVSTPVSFLGQTWSLSEPINLNSARIYGEEVTFNYQFTHVLPAPFDGLGMAFNYTHVNSSASLSPGVISTSGKFAVPGIGDSANLSGYYEKGPWQVRLAYNWRGSYLESISYGSGAQPATRTSYGELDLSASYKINNHLSLFVSGTNLTQAHLYDYSVYPNRFLYAEADGTVYTVGVRGSF</sequence>
<evidence type="ECO:0000259" key="12">
    <source>
        <dbReference type="Pfam" id="PF00593"/>
    </source>
</evidence>
<keyword evidence="3 8" id="KW-1134">Transmembrane beta strand</keyword>
<name>A0ABR9GDU8_9GAMM</name>